<keyword evidence="1" id="KW-0479">Metal-binding</keyword>
<evidence type="ECO:0000313" key="9">
    <source>
        <dbReference type="Proteomes" id="UP001164746"/>
    </source>
</evidence>
<dbReference type="InterPro" id="IPR036236">
    <property type="entry name" value="Znf_C2H2_sf"/>
</dbReference>
<feature type="compositionally biased region" description="Low complexity" evidence="6">
    <location>
        <begin position="36"/>
        <end position="51"/>
    </location>
</feature>
<dbReference type="PANTHER" id="PTHR24388">
    <property type="entry name" value="ZINC FINGER PROTEIN"/>
    <property type="match status" value="1"/>
</dbReference>
<name>A0ABY7G3B1_MYAAR</name>
<reference evidence="8" key="1">
    <citation type="submission" date="2022-11" db="EMBL/GenBank/DDBJ databases">
        <title>Centuries of genome instability and evolution in soft-shell clam transmissible cancer (bioRxiv).</title>
        <authorList>
            <person name="Hart S.F.M."/>
            <person name="Yonemitsu M.A."/>
            <person name="Giersch R.M."/>
            <person name="Beal B.F."/>
            <person name="Arriagada G."/>
            <person name="Davis B.W."/>
            <person name="Ostrander E.A."/>
            <person name="Goff S.P."/>
            <person name="Metzger M.J."/>
        </authorList>
    </citation>
    <scope>NUCLEOTIDE SEQUENCE</scope>
    <source>
        <strain evidence="8">MELC-2E11</strain>
        <tissue evidence="8">Siphon/mantle</tissue>
    </source>
</reference>
<feature type="compositionally biased region" description="Polar residues" evidence="6">
    <location>
        <begin position="112"/>
        <end position="128"/>
    </location>
</feature>
<proteinExistence type="predicted"/>
<gene>
    <name evidence="8" type="ORF">MAR_002506</name>
</gene>
<feature type="compositionally biased region" description="Basic and acidic residues" evidence="6">
    <location>
        <begin position="545"/>
        <end position="557"/>
    </location>
</feature>
<dbReference type="PANTHER" id="PTHR24388:SF104">
    <property type="entry name" value="AT-RICH BINDING PROTEIN-RELATED"/>
    <property type="match status" value="1"/>
</dbReference>
<organism evidence="8 9">
    <name type="scientific">Mya arenaria</name>
    <name type="common">Soft-shell clam</name>
    <dbReference type="NCBI Taxonomy" id="6604"/>
    <lineage>
        <taxon>Eukaryota</taxon>
        <taxon>Metazoa</taxon>
        <taxon>Spiralia</taxon>
        <taxon>Lophotrochozoa</taxon>
        <taxon>Mollusca</taxon>
        <taxon>Bivalvia</taxon>
        <taxon>Autobranchia</taxon>
        <taxon>Heteroconchia</taxon>
        <taxon>Euheterodonta</taxon>
        <taxon>Imparidentia</taxon>
        <taxon>Neoheterodontei</taxon>
        <taxon>Myida</taxon>
        <taxon>Myoidea</taxon>
        <taxon>Myidae</taxon>
        <taxon>Mya</taxon>
    </lineage>
</organism>
<evidence type="ECO:0000256" key="5">
    <source>
        <dbReference type="ARBA" id="ARBA00023242"/>
    </source>
</evidence>
<evidence type="ECO:0000313" key="8">
    <source>
        <dbReference type="EMBL" id="WAR28938.1"/>
    </source>
</evidence>
<protein>
    <submittedName>
        <fullName evidence="8">ZBT18-like protein</fullName>
    </submittedName>
</protein>
<evidence type="ECO:0000256" key="3">
    <source>
        <dbReference type="ARBA" id="ARBA00022771"/>
    </source>
</evidence>
<feature type="compositionally biased region" description="Polar residues" evidence="6">
    <location>
        <begin position="467"/>
        <end position="492"/>
    </location>
</feature>
<dbReference type="InterPro" id="IPR013087">
    <property type="entry name" value="Znf_C2H2_type"/>
</dbReference>
<accession>A0ABY7G3B1</accession>
<dbReference type="Pfam" id="PF00096">
    <property type="entry name" value="zf-C2H2"/>
    <property type="match status" value="2"/>
</dbReference>
<feature type="domain" description="C2H2-type" evidence="7">
    <location>
        <begin position="383"/>
        <end position="404"/>
    </location>
</feature>
<feature type="region of interest" description="Disordered" evidence="6">
    <location>
        <begin position="464"/>
        <end position="557"/>
    </location>
</feature>
<evidence type="ECO:0000256" key="4">
    <source>
        <dbReference type="ARBA" id="ARBA00022833"/>
    </source>
</evidence>
<dbReference type="SMART" id="SM00355">
    <property type="entry name" value="ZnF_C2H2"/>
    <property type="match status" value="3"/>
</dbReference>
<evidence type="ECO:0000256" key="1">
    <source>
        <dbReference type="ARBA" id="ARBA00022723"/>
    </source>
</evidence>
<feature type="region of interest" description="Disordered" evidence="6">
    <location>
        <begin position="1"/>
        <end position="57"/>
    </location>
</feature>
<dbReference type="SUPFAM" id="SSF57667">
    <property type="entry name" value="beta-beta-alpha zinc fingers"/>
    <property type="match status" value="1"/>
</dbReference>
<dbReference type="Proteomes" id="UP001164746">
    <property type="component" value="Chromosome 16"/>
</dbReference>
<evidence type="ECO:0000256" key="6">
    <source>
        <dbReference type="SAM" id="MobiDB-lite"/>
    </source>
</evidence>
<sequence>MEHHDGQVTGSTDGLTEEQLSVSQGDTLASEQDHGSTALPAPELLPSEPTSGCGPCEEADLSLAAGRSKSPRMSDARLWLANELGKFCQKFPEAGLSFPEEICSTEGRSRGPQATTMSEEQGQRVTSMSEEEEQQATSISEDHDQKETLMSEGRGQQTTSMSEAYSLMYRDLLKSQIKALEIFIPSWAKKRKWTDLQSQNGPEAGLGQRGVTPPVQMKTEIPDSPLPESPIPKGHHKCSMCNYNSKFKANVTRHEKSVHGMNCDGAMNSTEYLSSTWSEIENRKTSFNLDKNLSIVEQTLQRADSVKTENQSDNDSMMLNMADLQSKMAAGFNENAENYTSNDENSADENYQICNYCQLVFSSLPELKNHIDSEHFGSEDFKCETCGKTFGSMFNLHAHVQSVHNAAKQERCACGKTFQYKIGLSRHSKRCPAAKQQSNGVNIEAGTNSEDHSLQGADDLNIDSRRSNLQGMDSMHGTENSNNDSQLSNSAAGESMQGANDFRNGSQDNELVQVSGNIRAKQGTSLEKSEENLNSEESSMDESEMDKHKSDELILGY</sequence>
<evidence type="ECO:0000259" key="7">
    <source>
        <dbReference type="PROSITE" id="PS00028"/>
    </source>
</evidence>
<keyword evidence="2" id="KW-0677">Repeat</keyword>
<keyword evidence="4" id="KW-0862">Zinc</keyword>
<dbReference type="InterPro" id="IPR050527">
    <property type="entry name" value="Snail/Krueppel_Znf"/>
</dbReference>
<keyword evidence="9" id="KW-1185">Reference proteome</keyword>
<feature type="compositionally biased region" description="Basic and acidic residues" evidence="6">
    <location>
        <begin position="140"/>
        <end position="149"/>
    </location>
</feature>
<evidence type="ECO:0000256" key="2">
    <source>
        <dbReference type="ARBA" id="ARBA00022737"/>
    </source>
</evidence>
<feature type="compositionally biased region" description="Polar residues" evidence="6">
    <location>
        <begin position="503"/>
        <end position="516"/>
    </location>
</feature>
<dbReference type="Gene3D" id="3.30.160.60">
    <property type="entry name" value="Classic Zinc Finger"/>
    <property type="match status" value="1"/>
</dbReference>
<feature type="compositionally biased region" description="Polar residues" evidence="6">
    <location>
        <begin position="8"/>
        <end position="30"/>
    </location>
</feature>
<feature type="region of interest" description="Disordered" evidence="6">
    <location>
        <begin position="104"/>
        <end position="158"/>
    </location>
</feature>
<keyword evidence="3" id="KW-0863">Zinc-finger</keyword>
<keyword evidence="5" id="KW-0539">Nucleus</keyword>
<dbReference type="EMBL" id="CP111027">
    <property type="protein sequence ID" value="WAR28938.1"/>
    <property type="molecule type" value="Genomic_DNA"/>
</dbReference>
<dbReference type="PROSITE" id="PS00028">
    <property type="entry name" value="ZINC_FINGER_C2H2_1"/>
    <property type="match status" value="1"/>
</dbReference>